<name>A0A835QL25_VANPL</name>
<dbReference type="FunFam" id="3.30.200.20:FF:000327">
    <property type="entry name" value="Cysteine-rich receptor-like protein kinase 10"/>
    <property type="match status" value="1"/>
</dbReference>
<keyword evidence="3" id="KW-0418">Kinase</keyword>
<dbReference type="Proteomes" id="UP000639772">
    <property type="component" value="Chromosome 7"/>
</dbReference>
<dbReference type="Gene3D" id="1.10.510.10">
    <property type="entry name" value="Transferase(Phosphotransferase) domain 1"/>
    <property type="match status" value="1"/>
</dbReference>
<feature type="transmembrane region" description="Helical" evidence="5">
    <location>
        <begin position="6"/>
        <end position="30"/>
    </location>
</feature>
<sequence length="415" mass="46583">MTMNTSKVFFLCSIIVLLISLILIVSIWRLKKHVSLMEMWKSFKVSSEAPPGLPVHMSSNLRTISYFDYNTLKKATGNFQPKNELGSGGFGPVYQGRLDDDRRIAVKQLCLGKSGQGETEFLSEVRMLSSIQHKNLVCLVGCCSAGSQRLLVYEFMENRSLDRFLFDNNEVFLNWKLRFKIILGIARGLQYLHEDSNVRIVHRDIKASNILLDERFQPKISDFGLARLFPEGEAYLSAQLAGTLGYTAPEYALKGELSEKADIYSFGVLILEIISSRTNTDLTLPHRMQYLPEYAWKLYDNSMIIELVDPRLKADGIEEADVLPVCQVALLCLQPSPSSRPSMSEVVSMLTSKAKQIPSPNKPAFMDRKIEINMDVILPFSLESMSESSSLSPPSDSLLNTQELCGQISIVKSAD</sequence>
<dbReference type="PROSITE" id="PS00108">
    <property type="entry name" value="PROTEIN_KINASE_ST"/>
    <property type="match status" value="1"/>
</dbReference>
<dbReference type="Proteomes" id="UP000636800">
    <property type="component" value="Chromosome 7"/>
</dbReference>
<evidence type="ECO:0000313" key="7">
    <source>
        <dbReference type="EMBL" id="KAG0473518.1"/>
    </source>
</evidence>
<comment type="caution">
    <text evidence="7">The sequence shown here is derived from an EMBL/GenBank/DDBJ whole genome shotgun (WGS) entry which is preliminary data.</text>
</comment>
<dbReference type="FunFam" id="1.10.510.10:FF:000336">
    <property type="entry name" value="Cysteine-rich receptor-like protein kinase 2"/>
    <property type="match status" value="1"/>
</dbReference>
<evidence type="ECO:0000256" key="5">
    <source>
        <dbReference type="SAM" id="Phobius"/>
    </source>
</evidence>
<dbReference type="SUPFAM" id="SSF56112">
    <property type="entry name" value="Protein kinase-like (PK-like)"/>
    <property type="match status" value="1"/>
</dbReference>
<proteinExistence type="predicted"/>
<evidence type="ECO:0000313" key="8">
    <source>
        <dbReference type="EMBL" id="KAG0475212.1"/>
    </source>
</evidence>
<dbReference type="GO" id="GO:0005524">
    <property type="term" value="F:ATP binding"/>
    <property type="evidence" value="ECO:0007669"/>
    <property type="project" value="UniProtKB-KW"/>
</dbReference>
<dbReference type="PROSITE" id="PS50011">
    <property type="entry name" value="PROTEIN_KINASE_DOM"/>
    <property type="match status" value="1"/>
</dbReference>
<keyword evidence="5" id="KW-0472">Membrane</keyword>
<evidence type="ECO:0000256" key="1">
    <source>
        <dbReference type="ARBA" id="ARBA00022679"/>
    </source>
</evidence>
<evidence type="ECO:0000313" key="10">
    <source>
        <dbReference type="Proteomes" id="UP000639772"/>
    </source>
</evidence>
<keyword evidence="5" id="KW-1133">Transmembrane helix</keyword>
<dbReference type="SMART" id="SM00220">
    <property type="entry name" value="S_TKc"/>
    <property type="match status" value="1"/>
</dbReference>
<dbReference type="InterPro" id="IPR001245">
    <property type="entry name" value="Ser-Thr/Tyr_kinase_cat_dom"/>
</dbReference>
<keyword evidence="2" id="KW-0547">Nucleotide-binding</keyword>
<dbReference type="AlphaFoldDB" id="A0A835QL25"/>
<dbReference type="InterPro" id="IPR008271">
    <property type="entry name" value="Ser/Thr_kinase_AS"/>
</dbReference>
<reference evidence="9 10" key="1">
    <citation type="journal article" date="2020" name="Nat. Food">
        <title>A phased Vanilla planifolia genome enables genetic improvement of flavour and production.</title>
        <authorList>
            <person name="Hasing T."/>
            <person name="Tang H."/>
            <person name="Brym M."/>
            <person name="Khazi F."/>
            <person name="Huang T."/>
            <person name="Chambers A.H."/>
        </authorList>
    </citation>
    <scope>NUCLEOTIDE SEQUENCE [LARGE SCALE GENOMIC DNA]</scope>
    <source>
        <tissue evidence="7">Leaf</tissue>
    </source>
</reference>
<organism evidence="7 9">
    <name type="scientific">Vanilla planifolia</name>
    <name type="common">Vanilla</name>
    <dbReference type="NCBI Taxonomy" id="51239"/>
    <lineage>
        <taxon>Eukaryota</taxon>
        <taxon>Viridiplantae</taxon>
        <taxon>Streptophyta</taxon>
        <taxon>Embryophyta</taxon>
        <taxon>Tracheophyta</taxon>
        <taxon>Spermatophyta</taxon>
        <taxon>Magnoliopsida</taxon>
        <taxon>Liliopsida</taxon>
        <taxon>Asparagales</taxon>
        <taxon>Orchidaceae</taxon>
        <taxon>Vanilloideae</taxon>
        <taxon>Vanilleae</taxon>
        <taxon>Vanilla</taxon>
    </lineage>
</organism>
<dbReference type="InterPro" id="IPR052059">
    <property type="entry name" value="CR_Ser/Thr_kinase"/>
</dbReference>
<evidence type="ECO:0000313" key="9">
    <source>
        <dbReference type="Proteomes" id="UP000636800"/>
    </source>
</evidence>
<dbReference type="InterPro" id="IPR011009">
    <property type="entry name" value="Kinase-like_dom_sf"/>
</dbReference>
<dbReference type="InterPro" id="IPR000719">
    <property type="entry name" value="Prot_kinase_dom"/>
</dbReference>
<keyword evidence="5" id="KW-0812">Transmembrane</keyword>
<evidence type="ECO:0000259" key="6">
    <source>
        <dbReference type="PROSITE" id="PS50011"/>
    </source>
</evidence>
<gene>
    <name evidence="8" type="ORF">HPP92_014898</name>
    <name evidence="7" type="ORF">HPP92_015375</name>
</gene>
<dbReference type="EMBL" id="JADCNL010000007">
    <property type="protein sequence ID" value="KAG0473518.1"/>
    <property type="molecule type" value="Genomic_DNA"/>
</dbReference>
<evidence type="ECO:0000256" key="3">
    <source>
        <dbReference type="ARBA" id="ARBA00022777"/>
    </source>
</evidence>
<evidence type="ECO:0000256" key="4">
    <source>
        <dbReference type="ARBA" id="ARBA00022840"/>
    </source>
</evidence>
<protein>
    <recommendedName>
        <fullName evidence="6">Protein kinase domain-containing protein</fullName>
    </recommendedName>
</protein>
<keyword evidence="9" id="KW-1185">Reference proteome</keyword>
<feature type="domain" description="Protein kinase" evidence="6">
    <location>
        <begin position="79"/>
        <end position="365"/>
    </location>
</feature>
<keyword evidence="4" id="KW-0067">ATP-binding</keyword>
<accession>A0A835QL25</accession>
<dbReference type="OrthoDB" id="4062651at2759"/>
<dbReference type="PANTHER" id="PTHR47973">
    <property type="entry name" value="CYSTEINE-RICH RECEPTOR-LIKE PROTEIN KINASE 3"/>
    <property type="match status" value="1"/>
</dbReference>
<evidence type="ECO:0000256" key="2">
    <source>
        <dbReference type="ARBA" id="ARBA00022741"/>
    </source>
</evidence>
<dbReference type="EMBL" id="JADCNM010000007">
    <property type="protein sequence ID" value="KAG0475212.1"/>
    <property type="molecule type" value="Genomic_DNA"/>
</dbReference>
<dbReference type="Pfam" id="PF07714">
    <property type="entry name" value="PK_Tyr_Ser-Thr"/>
    <property type="match status" value="1"/>
</dbReference>
<dbReference type="GO" id="GO:0004672">
    <property type="term" value="F:protein kinase activity"/>
    <property type="evidence" value="ECO:0007669"/>
    <property type="project" value="InterPro"/>
</dbReference>
<keyword evidence="1" id="KW-0808">Transferase</keyword>
<dbReference type="Gene3D" id="3.30.200.20">
    <property type="entry name" value="Phosphorylase Kinase, domain 1"/>
    <property type="match status" value="1"/>
</dbReference>